<organism evidence="4 5">
    <name type="scientific">Ktedonobacter robiniae</name>
    <dbReference type="NCBI Taxonomy" id="2778365"/>
    <lineage>
        <taxon>Bacteria</taxon>
        <taxon>Bacillati</taxon>
        <taxon>Chloroflexota</taxon>
        <taxon>Ktedonobacteria</taxon>
        <taxon>Ktedonobacterales</taxon>
        <taxon>Ktedonobacteraceae</taxon>
        <taxon>Ktedonobacter</taxon>
    </lineage>
</organism>
<evidence type="ECO:0000313" key="5">
    <source>
        <dbReference type="Proteomes" id="UP000654345"/>
    </source>
</evidence>
<keyword evidence="2" id="KW-0472">Membrane</keyword>
<protein>
    <recommendedName>
        <fullName evidence="3">Baseplate protein J-like barrel domain-containing protein</fullName>
    </recommendedName>
</protein>
<evidence type="ECO:0000256" key="1">
    <source>
        <dbReference type="SAM" id="MobiDB-lite"/>
    </source>
</evidence>
<feature type="compositionally biased region" description="Basic and acidic residues" evidence="1">
    <location>
        <begin position="125"/>
        <end position="135"/>
    </location>
</feature>
<evidence type="ECO:0000259" key="3">
    <source>
        <dbReference type="Pfam" id="PF04865"/>
    </source>
</evidence>
<comment type="caution">
    <text evidence="4">The sequence shown here is derived from an EMBL/GenBank/DDBJ whole genome shotgun (WGS) entry which is preliminary data.</text>
</comment>
<gene>
    <name evidence="4" type="ORF">KSB_23280</name>
</gene>
<feature type="domain" description="Baseplate protein J-like barrel" evidence="3">
    <location>
        <begin position="586"/>
        <end position="656"/>
    </location>
</feature>
<proteinExistence type="predicted"/>
<evidence type="ECO:0000256" key="2">
    <source>
        <dbReference type="SAM" id="Phobius"/>
    </source>
</evidence>
<feature type="region of interest" description="Disordered" evidence="1">
    <location>
        <begin position="311"/>
        <end position="484"/>
    </location>
</feature>
<name>A0ABQ3UME4_9CHLR</name>
<keyword evidence="5" id="KW-1185">Reference proteome</keyword>
<dbReference type="Proteomes" id="UP000654345">
    <property type="component" value="Unassembled WGS sequence"/>
</dbReference>
<feature type="compositionally biased region" description="Low complexity" evidence="1">
    <location>
        <begin position="456"/>
        <end position="471"/>
    </location>
</feature>
<feature type="compositionally biased region" description="Acidic residues" evidence="1">
    <location>
        <begin position="398"/>
        <end position="410"/>
    </location>
</feature>
<feature type="compositionally biased region" description="Acidic residues" evidence="1">
    <location>
        <begin position="211"/>
        <end position="221"/>
    </location>
</feature>
<sequence>MSDEQTIYIGPEDDLTSVRERLQRVESRRVTMVIPAQTQLRSHVAWKLLHARAREMGKDVVIVSSDPQVRSVAQAVKFKVAQSLEAQPSDPRQNSRPGRSAPGGRGRGSSRKSPEGRSLGPRRSRQLERSSERWRSAPPSPLPLSPSPYIQPVSETFEPGQKELPSKHSQFDGSFEEQKRPVEETPARKFEAPYVYEGQSRPSIHSLPPQELDDDEADLLLEDYNQAQSIRRSAMQDQPRAQAKESEGNARLAASQRTPDEAKPSYTTPPLSPTVADAILSDPFAYFDDELPPPPRAEQRGAVTIDQLESGMHPIPETPVHGGPSTQPGIIVDGEIEDLGDMGSDDAFPPARQQEMESDDEIDELTPPSLPAARRDRRSVPLQKSSKRPMPGRTPLEGDQDEYEAPDVEEQPTQIMPPRPAAQAPAQRLSRELTPVHSRAVRPASGIQEHPNQVKPASRSSQASQRPSRQAPHSRVSRRSYQERRRGARGGFLVAAGILLAFLVVGLLAFFVPSTDVTITFAGRSYSHALTLAAVPNGPGVVGPRLAQATSASVPAQRLSRDFTQNGIGTATGQKLIDNQVATGSITFTNNGSANITIPSGTVLETQSDGIQFVTTAEAVVTPQGGGANPVDVPVQAQKPGTSGNVGAKTITILPDNSKSEIARASHLSSPDQVKLTFTNADRMTGGGAGKATVVTQGDLDALKQKLQDALSADIQNWLTQQKKSPQDIVGKPDLQSTLTDAPKVDQVVENNSFTANLHVTLTALLISGSDIQKASVDPLNVSLQQEQNFKDYIVTADAAPSIQIQKLSTSGTGEHLTLNFTAQVNTTPSIKPETVQHLVLGKSATNARAEVLHSYQHYNVKEVQISSTPSFVFWVTFWQPNIHVHLVPANS</sequence>
<evidence type="ECO:0000313" key="4">
    <source>
        <dbReference type="EMBL" id="GHO53853.1"/>
    </source>
</evidence>
<reference evidence="4 5" key="1">
    <citation type="journal article" date="2021" name="Int. J. Syst. Evol. Microbiol.">
        <title>Reticulibacter mediterranei gen. nov., sp. nov., within the new family Reticulibacteraceae fam. nov., and Ktedonospora formicarum gen. nov., sp. nov., Ktedonobacter robiniae sp. nov., Dictyobacter formicarum sp. nov. and Dictyobacter arantiisoli sp. nov., belonging to the class Ktedonobacteria.</title>
        <authorList>
            <person name="Yabe S."/>
            <person name="Zheng Y."/>
            <person name="Wang C.M."/>
            <person name="Sakai Y."/>
            <person name="Abe K."/>
            <person name="Yokota A."/>
            <person name="Donadio S."/>
            <person name="Cavaletti L."/>
            <person name="Monciardini P."/>
        </authorList>
    </citation>
    <scope>NUCLEOTIDE SEQUENCE [LARGE SCALE GENOMIC DNA]</scope>
    <source>
        <strain evidence="4 5">SOSP1-30</strain>
    </source>
</reference>
<dbReference type="RefSeq" id="WP_201370629.1">
    <property type="nucleotide sequence ID" value="NZ_BNJG01000001.1"/>
</dbReference>
<dbReference type="Pfam" id="PF04865">
    <property type="entry name" value="Baseplate_J"/>
    <property type="match status" value="1"/>
</dbReference>
<keyword evidence="2" id="KW-0812">Transmembrane</keyword>
<feature type="region of interest" description="Disordered" evidence="1">
    <location>
        <begin position="83"/>
        <end position="276"/>
    </location>
</feature>
<feature type="compositionally biased region" description="Acidic residues" evidence="1">
    <location>
        <begin position="334"/>
        <end position="344"/>
    </location>
</feature>
<dbReference type="InterPro" id="IPR006949">
    <property type="entry name" value="Barrel_Baseplate_J-like"/>
</dbReference>
<feature type="transmembrane region" description="Helical" evidence="2">
    <location>
        <begin position="492"/>
        <end position="512"/>
    </location>
</feature>
<keyword evidence="2" id="KW-1133">Transmembrane helix</keyword>
<feature type="compositionally biased region" description="Polar residues" evidence="1">
    <location>
        <begin position="84"/>
        <end position="94"/>
    </location>
</feature>
<accession>A0ABQ3UME4</accession>
<dbReference type="EMBL" id="BNJG01000001">
    <property type="protein sequence ID" value="GHO53853.1"/>
    <property type="molecule type" value="Genomic_DNA"/>
</dbReference>
<feature type="compositionally biased region" description="Basic and acidic residues" evidence="1">
    <location>
        <begin position="160"/>
        <end position="191"/>
    </location>
</feature>